<comment type="similarity">
    <text evidence="2">Belongs to the binding-protein-dependent transport system permease family. FecCD subfamily.</text>
</comment>
<feature type="transmembrane region" description="Helical" evidence="8">
    <location>
        <begin position="100"/>
        <end position="121"/>
    </location>
</feature>
<evidence type="ECO:0000256" key="3">
    <source>
        <dbReference type="ARBA" id="ARBA00022448"/>
    </source>
</evidence>
<dbReference type="GO" id="GO:0022857">
    <property type="term" value="F:transmembrane transporter activity"/>
    <property type="evidence" value="ECO:0007669"/>
    <property type="project" value="InterPro"/>
</dbReference>
<evidence type="ECO:0000256" key="1">
    <source>
        <dbReference type="ARBA" id="ARBA00004651"/>
    </source>
</evidence>
<dbReference type="GO" id="GO:0005886">
    <property type="term" value="C:plasma membrane"/>
    <property type="evidence" value="ECO:0007669"/>
    <property type="project" value="UniProtKB-SubCell"/>
</dbReference>
<evidence type="ECO:0000256" key="7">
    <source>
        <dbReference type="ARBA" id="ARBA00023136"/>
    </source>
</evidence>
<comment type="caution">
    <text evidence="9">The sequence shown here is derived from an EMBL/GenBank/DDBJ whole genome shotgun (WGS) entry which is preliminary data.</text>
</comment>
<accession>A0A5C6S3T1</accession>
<feature type="transmembrane region" description="Helical" evidence="8">
    <location>
        <begin position="281"/>
        <end position="306"/>
    </location>
</feature>
<dbReference type="Proteomes" id="UP000321580">
    <property type="component" value="Unassembled WGS sequence"/>
</dbReference>
<feature type="transmembrane region" description="Helical" evidence="8">
    <location>
        <begin position="133"/>
        <end position="154"/>
    </location>
</feature>
<organism evidence="9 10">
    <name type="scientific">Phaeodactylibacter luteus</name>
    <dbReference type="NCBI Taxonomy" id="1564516"/>
    <lineage>
        <taxon>Bacteria</taxon>
        <taxon>Pseudomonadati</taxon>
        <taxon>Bacteroidota</taxon>
        <taxon>Saprospiria</taxon>
        <taxon>Saprospirales</taxon>
        <taxon>Haliscomenobacteraceae</taxon>
        <taxon>Phaeodactylibacter</taxon>
    </lineage>
</organism>
<dbReference type="AlphaFoldDB" id="A0A5C6S3T1"/>
<gene>
    <name evidence="9" type="ORF">FRY97_01480</name>
</gene>
<keyword evidence="5 8" id="KW-0812">Transmembrane</keyword>
<keyword evidence="10" id="KW-1185">Reference proteome</keyword>
<evidence type="ECO:0000256" key="5">
    <source>
        <dbReference type="ARBA" id="ARBA00022692"/>
    </source>
</evidence>
<proteinExistence type="inferred from homology"/>
<dbReference type="InterPro" id="IPR000522">
    <property type="entry name" value="ABC_transptr_permease_BtuC"/>
</dbReference>
<keyword evidence="4" id="KW-1003">Cell membrane</keyword>
<dbReference type="InterPro" id="IPR037294">
    <property type="entry name" value="ABC_BtuC-like"/>
</dbReference>
<keyword evidence="7 8" id="KW-0472">Membrane</keyword>
<dbReference type="Pfam" id="PF01032">
    <property type="entry name" value="FecCD"/>
    <property type="match status" value="1"/>
</dbReference>
<name>A0A5C6S3T1_9BACT</name>
<dbReference type="Gene3D" id="1.10.3470.10">
    <property type="entry name" value="ABC transporter involved in vitamin B12 uptake, BtuC"/>
    <property type="match status" value="1"/>
</dbReference>
<keyword evidence="6 8" id="KW-1133">Transmembrane helix</keyword>
<comment type="subcellular location">
    <subcellularLocation>
        <location evidence="1">Cell membrane</location>
        <topology evidence="1">Multi-pass membrane protein</topology>
    </subcellularLocation>
</comment>
<evidence type="ECO:0000256" key="6">
    <source>
        <dbReference type="ARBA" id="ARBA00022989"/>
    </source>
</evidence>
<dbReference type="PANTHER" id="PTHR30472:SF25">
    <property type="entry name" value="ABC TRANSPORTER PERMEASE PROTEIN MJ0876-RELATED"/>
    <property type="match status" value="1"/>
</dbReference>
<evidence type="ECO:0000256" key="8">
    <source>
        <dbReference type="SAM" id="Phobius"/>
    </source>
</evidence>
<evidence type="ECO:0000256" key="2">
    <source>
        <dbReference type="ARBA" id="ARBA00007935"/>
    </source>
</evidence>
<feature type="transmembrane region" description="Helical" evidence="8">
    <location>
        <begin position="193"/>
        <end position="214"/>
    </location>
</feature>
<dbReference type="OrthoDB" id="9811721at2"/>
<feature type="transmembrane region" description="Helical" evidence="8">
    <location>
        <begin position="353"/>
        <end position="370"/>
    </location>
</feature>
<dbReference type="EMBL" id="VOOR01000002">
    <property type="protein sequence ID" value="TXB69508.1"/>
    <property type="molecule type" value="Genomic_DNA"/>
</dbReference>
<protein>
    <submittedName>
        <fullName evidence="9">Iron ABC transporter permease</fullName>
    </submittedName>
</protein>
<reference evidence="9 10" key="1">
    <citation type="submission" date="2019-08" db="EMBL/GenBank/DDBJ databases">
        <title>Genome of Phaeodactylibacter luteus.</title>
        <authorList>
            <person name="Bowman J.P."/>
        </authorList>
    </citation>
    <scope>NUCLEOTIDE SEQUENCE [LARGE SCALE GENOMIC DNA]</scope>
    <source>
        <strain evidence="9 10">KCTC 42180</strain>
    </source>
</reference>
<evidence type="ECO:0000313" key="10">
    <source>
        <dbReference type="Proteomes" id="UP000321580"/>
    </source>
</evidence>
<sequence length="381" mass="39602">MGCTYWVLPHGPQLQRPSCLPFLPASHSAELKLMSLQMLSYKSKAGKMLYWGTAIGALLGSLAAGAYVISPSEWPSALLQGPFHMEGTSYLVWHIRMPRLALGFTVGAGLSVAGAAIQGLFRNPLADPGLIGISSGAMVFAVIGIVAFSSLPFLGSAQAFLIPLLAFGGSLLSTGLVYRLATYNGQTRIGAMLLAGVALTALGGAIVGLFSYLATEDELRDITFWTLGSLGGVGWKQVLATLPFVLASTAWLLRQHQALDLLLLGEREALYAGLEVQPVKWGIITAAALGVGAGVAACGAISFVALVVPHAVRTLQGPSHRGLLPAAALLGGTLLVVADAAARICIAPAELPIGIITALLGAPFFLWLLLRQMRSGALPMG</sequence>
<dbReference type="CDD" id="cd06550">
    <property type="entry name" value="TM_ABC_iron-siderophores_like"/>
    <property type="match status" value="1"/>
</dbReference>
<evidence type="ECO:0000313" key="9">
    <source>
        <dbReference type="EMBL" id="TXB69508.1"/>
    </source>
</evidence>
<keyword evidence="3" id="KW-0813">Transport</keyword>
<evidence type="ECO:0000256" key="4">
    <source>
        <dbReference type="ARBA" id="ARBA00022475"/>
    </source>
</evidence>
<dbReference type="PANTHER" id="PTHR30472">
    <property type="entry name" value="FERRIC ENTEROBACTIN TRANSPORT SYSTEM PERMEASE PROTEIN"/>
    <property type="match status" value="1"/>
</dbReference>
<dbReference type="GO" id="GO:0033214">
    <property type="term" value="P:siderophore-iron import into cell"/>
    <property type="evidence" value="ECO:0007669"/>
    <property type="project" value="TreeGrafter"/>
</dbReference>
<feature type="transmembrane region" description="Helical" evidence="8">
    <location>
        <begin position="326"/>
        <end position="346"/>
    </location>
</feature>
<feature type="transmembrane region" description="Helical" evidence="8">
    <location>
        <begin position="160"/>
        <end position="181"/>
    </location>
</feature>
<feature type="transmembrane region" description="Helical" evidence="8">
    <location>
        <begin position="48"/>
        <end position="69"/>
    </location>
</feature>
<dbReference type="SUPFAM" id="SSF81345">
    <property type="entry name" value="ABC transporter involved in vitamin B12 uptake, BtuC"/>
    <property type="match status" value="1"/>
</dbReference>
<dbReference type="FunFam" id="1.10.3470.10:FF:000001">
    <property type="entry name" value="Vitamin B12 ABC transporter permease BtuC"/>
    <property type="match status" value="1"/>
</dbReference>